<gene>
    <name evidence="2" type="ORF">CVLEPA_LOCUS29237</name>
</gene>
<evidence type="ECO:0000313" key="2">
    <source>
        <dbReference type="EMBL" id="CAK8696045.1"/>
    </source>
</evidence>
<keyword evidence="1" id="KW-0812">Transmembrane</keyword>
<dbReference type="PANTHER" id="PTHR33802">
    <property type="entry name" value="SI:CH211-161H7.5-RELATED"/>
    <property type="match status" value="1"/>
</dbReference>
<keyword evidence="3" id="KW-1185">Reference proteome</keyword>
<dbReference type="EMBL" id="CAWYQH010000152">
    <property type="protein sequence ID" value="CAK8696045.1"/>
    <property type="molecule type" value="Genomic_DNA"/>
</dbReference>
<reference evidence="2 3" key="1">
    <citation type="submission" date="2024-02" db="EMBL/GenBank/DDBJ databases">
        <authorList>
            <person name="Daric V."/>
            <person name="Darras S."/>
        </authorList>
    </citation>
    <scope>NUCLEOTIDE SEQUENCE [LARGE SCALE GENOMIC DNA]</scope>
</reference>
<protein>
    <submittedName>
        <fullName evidence="2">Uncharacterized protein</fullName>
    </submittedName>
</protein>
<name>A0ABP0H0N1_CLALP</name>
<proteinExistence type="predicted"/>
<evidence type="ECO:0000313" key="3">
    <source>
        <dbReference type="Proteomes" id="UP001642483"/>
    </source>
</evidence>
<evidence type="ECO:0000256" key="1">
    <source>
        <dbReference type="SAM" id="Phobius"/>
    </source>
</evidence>
<sequence length="319" mass="35991">MQSLERVGTICLVLAAFVTLVAAATFAFLNSIPVSLNTHGRNVMLLAPELYNYNMEILSSKYPINITPAGWVFSVLWPLIYLWNFLSASYMVASLCFKANKSPILRPKPLLPKSFLCGWILTFGSLVGWLFSFDREIFELSATFLLLSTFASYFSLGASYKAIEEDKRYLQERCKAMLHLARIMVHNGLAVLSTWITLASLLNINVAVCYYNTPNSETPISRGNISTQASGNFLLGVSLLLIIVWFMLENFVFEKYCRYTLTIYPTLTFALSGLVLRNWRVPFETTNSVLGCTALAASSLAMVVRTFLVVIRHRKERYE</sequence>
<accession>A0ABP0H0N1</accession>
<feature type="transmembrane region" description="Helical" evidence="1">
    <location>
        <begin position="114"/>
        <end position="132"/>
    </location>
</feature>
<keyword evidence="1" id="KW-0472">Membrane</keyword>
<feature type="transmembrane region" description="Helical" evidence="1">
    <location>
        <begin position="184"/>
        <end position="213"/>
    </location>
</feature>
<keyword evidence="1" id="KW-1133">Transmembrane helix</keyword>
<comment type="caution">
    <text evidence="2">The sequence shown here is derived from an EMBL/GenBank/DDBJ whole genome shotgun (WGS) entry which is preliminary data.</text>
</comment>
<dbReference type="Proteomes" id="UP001642483">
    <property type="component" value="Unassembled WGS sequence"/>
</dbReference>
<feature type="transmembrane region" description="Helical" evidence="1">
    <location>
        <begin position="233"/>
        <end position="252"/>
    </location>
</feature>
<organism evidence="2 3">
    <name type="scientific">Clavelina lepadiformis</name>
    <name type="common">Light-bulb sea squirt</name>
    <name type="synonym">Ascidia lepadiformis</name>
    <dbReference type="NCBI Taxonomy" id="159417"/>
    <lineage>
        <taxon>Eukaryota</taxon>
        <taxon>Metazoa</taxon>
        <taxon>Chordata</taxon>
        <taxon>Tunicata</taxon>
        <taxon>Ascidiacea</taxon>
        <taxon>Aplousobranchia</taxon>
        <taxon>Clavelinidae</taxon>
        <taxon>Clavelina</taxon>
    </lineage>
</organism>
<feature type="transmembrane region" description="Helical" evidence="1">
    <location>
        <begin position="71"/>
        <end position="93"/>
    </location>
</feature>
<feature type="transmembrane region" description="Helical" evidence="1">
    <location>
        <begin position="259"/>
        <end position="276"/>
    </location>
</feature>
<feature type="transmembrane region" description="Helical" evidence="1">
    <location>
        <begin position="144"/>
        <end position="163"/>
    </location>
</feature>
<feature type="transmembrane region" description="Helical" evidence="1">
    <location>
        <begin position="288"/>
        <end position="311"/>
    </location>
</feature>
<dbReference type="PANTHER" id="PTHR33802:SF1">
    <property type="entry name" value="XK-RELATED PROTEIN"/>
    <property type="match status" value="1"/>
</dbReference>